<evidence type="ECO:0000256" key="4">
    <source>
        <dbReference type="ARBA" id="ARBA00022771"/>
    </source>
</evidence>
<accession>A0ABD2NBS4</accession>
<reference evidence="10 11" key="1">
    <citation type="journal article" date="2021" name="BMC Biol.">
        <title>Horizontally acquired antibacterial genes associated with adaptive radiation of ladybird beetles.</title>
        <authorList>
            <person name="Li H.S."/>
            <person name="Tang X.F."/>
            <person name="Huang Y.H."/>
            <person name="Xu Z.Y."/>
            <person name="Chen M.L."/>
            <person name="Du X.Y."/>
            <person name="Qiu B.Y."/>
            <person name="Chen P.T."/>
            <person name="Zhang W."/>
            <person name="Slipinski A."/>
            <person name="Escalona H.E."/>
            <person name="Waterhouse R.M."/>
            <person name="Zwick A."/>
            <person name="Pang H."/>
        </authorList>
    </citation>
    <scope>NUCLEOTIDE SEQUENCE [LARGE SCALE GENOMIC DNA]</scope>
    <source>
        <strain evidence="10">SYSU2018</strain>
    </source>
</reference>
<proteinExistence type="predicted"/>
<evidence type="ECO:0000256" key="6">
    <source>
        <dbReference type="ARBA" id="ARBA00023125"/>
    </source>
</evidence>
<dbReference type="EMBL" id="JABFTP020000083">
    <property type="protein sequence ID" value="KAL3276082.1"/>
    <property type="molecule type" value="Genomic_DNA"/>
</dbReference>
<keyword evidence="3" id="KW-0677">Repeat</keyword>
<dbReference type="SMART" id="SM00355">
    <property type="entry name" value="ZnF_C2H2"/>
    <property type="match status" value="2"/>
</dbReference>
<dbReference type="InterPro" id="IPR036236">
    <property type="entry name" value="Znf_C2H2_sf"/>
</dbReference>
<evidence type="ECO:0000259" key="9">
    <source>
        <dbReference type="PROSITE" id="PS50157"/>
    </source>
</evidence>
<dbReference type="PROSITE" id="PS50157">
    <property type="entry name" value="ZINC_FINGER_C2H2_2"/>
    <property type="match status" value="2"/>
</dbReference>
<keyword evidence="6" id="KW-0238">DNA-binding</keyword>
<keyword evidence="4 8" id="KW-0863">Zinc-finger</keyword>
<evidence type="ECO:0000256" key="2">
    <source>
        <dbReference type="ARBA" id="ARBA00022723"/>
    </source>
</evidence>
<keyword evidence="11" id="KW-1185">Reference proteome</keyword>
<feature type="domain" description="C2H2-type" evidence="9">
    <location>
        <begin position="73"/>
        <end position="101"/>
    </location>
</feature>
<name>A0ABD2NBS4_9CUCU</name>
<dbReference type="AlphaFoldDB" id="A0ABD2NBS4"/>
<comment type="subcellular location">
    <subcellularLocation>
        <location evidence="1">Nucleus</location>
    </subcellularLocation>
</comment>
<dbReference type="PANTHER" id="PTHR24392">
    <property type="entry name" value="ZINC FINGER PROTEIN"/>
    <property type="match status" value="1"/>
</dbReference>
<dbReference type="SUPFAM" id="SSF57667">
    <property type="entry name" value="beta-beta-alpha zinc fingers"/>
    <property type="match status" value="1"/>
</dbReference>
<dbReference type="Pfam" id="PF13909">
    <property type="entry name" value="zf-H2C2_5"/>
    <property type="match status" value="1"/>
</dbReference>
<evidence type="ECO:0000256" key="1">
    <source>
        <dbReference type="ARBA" id="ARBA00004123"/>
    </source>
</evidence>
<organism evidence="10 11">
    <name type="scientific">Cryptolaemus montrouzieri</name>
    <dbReference type="NCBI Taxonomy" id="559131"/>
    <lineage>
        <taxon>Eukaryota</taxon>
        <taxon>Metazoa</taxon>
        <taxon>Ecdysozoa</taxon>
        <taxon>Arthropoda</taxon>
        <taxon>Hexapoda</taxon>
        <taxon>Insecta</taxon>
        <taxon>Pterygota</taxon>
        <taxon>Neoptera</taxon>
        <taxon>Endopterygota</taxon>
        <taxon>Coleoptera</taxon>
        <taxon>Polyphaga</taxon>
        <taxon>Cucujiformia</taxon>
        <taxon>Coccinelloidea</taxon>
        <taxon>Coccinellidae</taxon>
        <taxon>Scymninae</taxon>
        <taxon>Scymnini</taxon>
        <taxon>Cryptolaemus</taxon>
    </lineage>
</organism>
<keyword evidence="2" id="KW-0479">Metal-binding</keyword>
<sequence>MALFQIKAPLRLKDFVKDENVEEDLQDLDHDKQHTIAPSKTRKHKCNQCDYQANEKYKLKQHVEAVHLGIKNYKCDQCNYRTYRNSDLKQHMNRIHLEMKNTSVVNVIIKQVKSINSNYI</sequence>
<keyword evidence="7" id="KW-0539">Nucleus</keyword>
<dbReference type="GO" id="GO:0008270">
    <property type="term" value="F:zinc ion binding"/>
    <property type="evidence" value="ECO:0007669"/>
    <property type="project" value="UniProtKB-KW"/>
</dbReference>
<evidence type="ECO:0000313" key="10">
    <source>
        <dbReference type="EMBL" id="KAL3276082.1"/>
    </source>
</evidence>
<gene>
    <name evidence="10" type="ORF">HHI36_020803</name>
</gene>
<dbReference type="GO" id="GO:0005634">
    <property type="term" value="C:nucleus"/>
    <property type="evidence" value="ECO:0007669"/>
    <property type="project" value="UniProtKB-SubCell"/>
</dbReference>
<evidence type="ECO:0000256" key="7">
    <source>
        <dbReference type="ARBA" id="ARBA00023242"/>
    </source>
</evidence>
<dbReference type="Proteomes" id="UP001516400">
    <property type="component" value="Unassembled WGS sequence"/>
</dbReference>
<evidence type="ECO:0000256" key="8">
    <source>
        <dbReference type="PROSITE-ProRule" id="PRU00042"/>
    </source>
</evidence>
<evidence type="ECO:0000256" key="3">
    <source>
        <dbReference type="ARBA" id="ARBA00022737"/>
    </source>
</evidence>
<protein>
    <recommendedName>
        <fullName evidence="9">C2H2-type domain-containing protein</fullName>
    </recommendedName>
</protein>
<evidence type="ECO:0000256" key="5">
    <source>
        <dbReference type="ARBA" id="ARBA00022833"/>
    </source>
</evidence>
<dbReference type="GO" id="GO:0003677">
    <property type="term" value="F:DNA binding"/>
    <property type="evidence" value="ECO:0007669"/>
    <property type="project" value="UniProtKB-KW"/>
</dbReference>
<dbReference type="Gene3D" id="3.30.160.60">
    <property type="entry name" value="Classic Zinc Finger"/>
    <property type="match status" value="2"/>
</dbReference>
<evidence type="ECO:0000313" key="11">
    <source>
        <dbReference type="Proteomes" id="UP001516400"/>
    </source>
</evidence>
<dbReference type="InterPro" id="IPR013087">
    <property type="entry name" value="Znf_C2H2_type"/>
</dbReference>
<feature type="domain" description="C2H2-type" evidence="9">
    <location>
        <begin position="44"/>
        <end position="72"/>
    </location>
</feature>
<keyword evidence="5" id="KW-0862">Zinc</keyword>
<dbReference type="FunFam" id="3.30.160.60:FF:000810">
    <property type="entry name" value="Zgc:174563 protein"/>
    <property type="match status" value="1"/>
</dbReference>
<comment type="caution">
    <text evidence="10">The sequence shown here is derived from an EMBL/GenBank/DDBJ whole genome shotgun (WGS) entry which is preliminary data.</text>
</comment>